<dbReference type="AlphaFoldDB" id="A0A437K2W3"/>
<dbReference type="Proteomes" id="UP000288024">
    <property type="component" value="Unassembled WGS sequence"/>
</dbReference>
<proteinExistence type="predicted"/>
<name>A0A437K2W3_9BACI</name>
<gene>
    <name evidence="1" type="ORF">EM808_27265</name>
</gene>
<dbReference type="RefSeq" id="WP_127742818.1">
    <property type="nucleotide sequence ID" value="NZ_RZTZ01000026.1"/>
</dbReference>
<reference evidence="1 2" key="1">
    <citation type="submission" date="2019-01" db="EMBL/GenBank/DDBJ databases">
        <title>Bacillus sp. M5HDSG1-1, whole genome shotgun sequence.</title>
        <authorList>
            <person name="Tuo L."/>
        </authorList>
    </citation>
    <scope>NUCLEOTIDE SEQUENCE [LARGE SCALE GENOMIC DNA]</scope>
    <source>
        <strain evidence="1 2">M5HDSG1-1</strain>
    </source>
</reference>
<sequence length="86" mass="10221">MSKNEFLKKLKADNLNIGENIIVLDYITDEPLVMGCTQVNEVWKIYETKQRGGHFIIKELTDDYEAFDYFYQLLLSRDNYLTQKSF</sequence>
<organism evidence="1 2">
    <name type="scientific">Niallia taxi</name>
    <dbReference type="NCBI Taxonomy" id="2499688"/>
    <lineage>
        <taxon>Bacteria</taxon>
        <taxon>Bacillati</taxon>
        <taxon>Bacillota</taxon>
        <taxon>Bacilli</taxon>
        <taxon>Bacillales</taxon>
        <taxon>Bacillaceae</taxon>
        <taxon>Niallia</taxon>
    </lineage>
</organism>
<accession>A0A437K2W3</accession>
<dbReference type="EMBL" id="RZTZ01000026">
    <property type="protein sequence ID" value="RVT56540.1"/>
    <property type="molecule type" value="Genomic_DNA"/>
</dbReference>
<evidence type="ECO:0000313" key="1">
    <source>
        <dbReference type="EMBL" id="RVT56540.1"/>
    </source>
</evidence>
<keyword evidence="2" id="KW-1185">Reference proteome</keyword>
<protein>
    <submittedName>
        <fullName evidence="1">Uncharacterized protein</fullName>
    </submittedName>
</protein>
<evidence type="ECO:0000313" key="2">
    <source>
        <dbReference type="Proteomes" id="UP000288024"/>
    </source>
</evidence>
<comment type="caution">
    <text evidence="1">The sequence shown here is derived from an EMBL/GenBank/DDBJ whole genome shotgun (WGS) entry which is preliminary data.</text>
</comment>